<dbReference type="PANTHER" id="PTHR13082:SF0">
    <property type="entry name" value="HISTONE DEACETYLASE COMPLEX SUBUNIT SAP18"/>
    <property type="match status" value="1"/>
</dbReference>
<dbReference type="PANTHER" id="PTHR13082">
    <property type="entry name" value="SAP18"/>
    <property type="match status" value="1"/>
</dbReference>
<organism evidence="3 4">
    <name type="scientific">Physocladia obscura</name>
    <dbReference type="NCBI Taxonomy" id="109957"/>
    <lineage>
        <taxon>Eukaryota</taxon>
        <taxon>Fungi</taxon>
        <taxon>Fungi incertae sedis</taxon>
        <taxon>Chytridiomycota</taxon>
        <taxon>Chytridiomycota incertae sedis</taxon>
        <taxon>Chytridiomycetes</taxon>
        <taxon>Chytridiales</taxon>
        <taxon>Chytriomycetaceae</taxon>
        <taxon>Physocladia</taxon>
    </lineage>
</organism>
<evidence type="ECO:0000256" key="2">
    <source>
        <dbReference type="SAM" id="MobiDB-lite"/>
    </source>
</evidence>
<feature type="region of interest" description="Disordered" evidence="2">
    <location>
        <begin position="172"/>
        <end position="224"/>
    </location>
</feature>
<proteinExistence type="inferred from homology"/>
<evidence type="ECO:0000313" key="4">
    <source>
        <dbReference type="Proteomes" id="UP001211907"/>
    </source>
</evidence>
<dbReference type="Pfam" id="PF06487">
    <property type="entry name" value="SAP18"/>
    <property type="match status" value="1"/>
</dbReference>
<dbReference type="Gene3D" id="3.10.20.550">
    <property type="entry name" value="ASAP complex, SAP18 subunit"/>
    <property type="match status" value="1"/>
</dbReference>
<sequence length="397" mass="42847">MMTKGDDTTQATTVQLSDEDVAMVDRADEAKAKEEEKQAQEEEKQAREEEAARGEPNTQNSDKKNRGGGSSTNNNNGTTAHSRIKPVNSVEASTSASKKIDRLKTPPFLIRVNVRSVSTPLDLSTFKAESYIHAWKDITLREIALLLSQSHAELNDPDAKIFFKLIYSHIPTTPKSGTENDRRRGSSNNKRNEPNDSNNNSNSSRRRSPAPKLSSDTSAAAPTATIAQPLKSKDLGQILNFGSRIRANPDETKTLEESRLFVGDMLDVSISKGFSIVGASASGVAAPTAGSIEKGAAARVDVDGSGTSFRPSIESRLGGKRSGGSFNESNSFRPNSSSERRDGERKNDRGSRFNPYGVKERDAFGGGSRSAGGGKNNTYRADDFNGARRSTGGQGRW</sequence>
<feature type="compositionally biased region" description="Low complexity" evidence="2">
    <location>
        <begin position="214"/>
        <end position="224"/>
    </location>
</feature>
<feature type="region of interest" description="Disordered" evidence="2">
    <location>
        <begin position="1"/>
        <end position="98"/>
    </location>
</feature>
<dbReference type="InterPro" id="IPR010516">
    <property type="entry name" value="SAP18"/>
</dbReference>
<dbReference type="GO" id="GO:0005634">
    <property type="term" value="C:nucleus"/>
    <property type="evidence" value="ECO:0007669"/>
    <property type="project" value="TreeGrafter"/>
</dbReference>
<dbReference type="InterPro" id="IPR042534">
    <property type="entry name" value="SAP18_sf"/>
</dbReference>
<dbReference type="AlphaFoldDB" id="A0AAD5T4S6"/>
<feature type="compositionally biased region" description="Gly residues" evidence="2">
    <location>
        <begin position="364"/>
        <end position="375"/>
    </location>
</feature>
<feature type="compositionally biased region" description="Basic and acidic residues" evidence="2">
    <location>
        <begin position="178"/>
        <end position="194"/>
    </location>
</feature>
<name>A0AAD5T4S6_9FUNG</name>
<evidence type="ECO:0000256" key="1">
    <source>
        <dbReference type="ARBA" id="ARBA00009143"/>
    </source>
</evidence>
<evidence type="ECO:0000313" key="3">
    <source>
        <dbReference type="EMBL" id="KAJ3128914.1"/>
    </source>
</evidence>
<dbReference type="EMBL" id="JADGJH010000444">
    <property type="protein sequence ID" value="KAJ3128914.1"/>
    <property type="molecule type" value="Genomic_DNA"/>
</dbReference>
<feature type="compositionally biased region" description="Basic and acidic residues" evidence="2">
    <location>
        <begin position="338"/>
        <end position="351"/>
    </location>
</feature>
<feature type="compositionally biased region" description="Basic and acidic residues" evidence="2">
    <location>
        <begin position="23"/>
        <end position="53"/>
    </location>
</feature>
<accession>A0AAD5T4S6</accession>
<protein>
    <submittedName>
        <fullName evidence="3">Uncharacterized protein</fullName>
    </submittedName>
</protein>
<feature type="region of interest" description="Disordered" evidence="2">
    <location>
        <begin position="300"/>
        <end position="397"/>
    </location>
</feature>
<feature type="compositionally biased region" description="Polar residues" evidence="2">
    <location>
        <begin position="324"/>
        <end position="337"/>
    </location>
</feature>
<keyword evidence="4" id="KW-1185">Reference proteome</keyword>
<comment type="similarity">
    <text evidence="1">Belongs to the SAP18 family.</text>
</comment>
<dbReference type="Proteomes" id="UP001211907">
    <property type="component" value="Unassembled WGS sequence"/>
</dbReference>
<comment type="caution">
    <text evidence="3">The sequence shown here is derived from an EMBL/GenBank/DDBJ whole genome shotgun (WGS) entry which is preliminary data.</text>
</comment>
<reference evidence="3" key="1">
    <citation type="submission" date="2020-05" db="EMBL/GenBank/DDBJ databases">
        <title>Phylogenomic resolution of chytrid fungi.</title>
        <authorList>
            <person name="Stajich J.E."/>
            <person name="Amses K."/>
            <person name="Simmons R."/>
            <person name="Seto K."/>
            <person name="Myers J."/>
            <person name="Bonds A."/>
            <person name="Quandt C.A."/>
            <person name="Barry K."/>
            <person name="Liu P."/>
            <person name="Grigoriev I."/>
            <person name="Longcore J.E."/>
            <person name="James T.Y."/>
        </authorList>
    </citation>
    <scope>NUCLEOTIDE SEQUENCE</scope>
    <source>
        <strain evidence="3">JEL0513</strain>
    </source>
</reference>
<gene>
    <name evidence="3" type="ORF">HK100_008916</name>
</gene>